<dbReference type="Proteomes" id="UP000198968">
    <property type="component" value="Unassembled WGS sequence"/>
</dbReference>
<keyword evidence="2" id="KW-1185">Reference proteome</keyword>
<organism evidence="1 2">
    <name type="scientific">Candidatus Pantoea varia</name>
    <dbReference type="NCBI Taxonomy" id="1881036"/>
    <lineage>
        <taxon>Bacteria</taxon>
        <taxon>Pseudomonadati</taxon>
        <taxon>Pseudomonadota</taxon>
        <taxon>Gammaproteobacteria</taxon>
        <taxon>Enterobacterales</taxon>
        <taxon>Erwiniaceae</taxon>
        <taxon>Pantoea</taxon>
    </lineage>
</organism>
<name>A0A1I5HQ72_9GAMM</name>
<dbReference type="AlphaFoldDB" id="A0A1I5HQ72"/>
<proteinExistence type="predicted"/>
<gene>
    <name evidence="1" type="ORF">SAMN05428971_4223</name>
</gene>
<sequence>MRQINIVELNSVTGADIGYSQLLGMWNDAGLNSDYGFNYDRAAKGINAIGLASATENKGWINSAIGEAGWTLNNAGEKVTWFNNGLFMAFQIR</sequence>
<protein>
    <submittedName>
        <fullName evidence="1">Uncharacterized protein</fullName>
    </submittedName>
</protein>
<accession>A0A1I5HQ72</accession>
<evidence type="ECO:0000313" key="2">
    <source>
        <dbReference type="Proteomes" id="UP000198968"/>
    </source>
</evidence>
<dbReference type="OrthoDB" id="9891883at2"/>
<evidence type="ECO:0000313" key="1">
    <source>
        <dbReference type="EMBL" id="SFO49981.1"/>
    </source>
</evidence>
<dbReference type="RefSeq" id="WP_090967058.1">
    <property type="nucleotide sequence ID" value="NZ_FOVG01000007.1"/>
</dbReference>
<reference evidence="2" key="1">
    <citation type="submission" date="2016-10" db="EMBL/GenBank/DDBJ databases">
        <authorList>
            <person name="Varghese N."/>
            <person name="Submissions S."/>
        </authorList>
    </citation>
    <scope>NUCLEOTIDE SEQUENCE [LARGE SCALE GENOMIC DNA]</scope>
    <source>
        <strain evidence="2">OV426</strain>
    </source>
</reference>
<dbReference type="EMBL" id="FOVG01000007">
    <property type="protein sequence ID" value="SFO49981.1"/>
    <property type="molecule type" value="Genomic_DNA"/>
</dbReference>